<evidence type="ECO:0000313" key="3">
    <source>
        <dbReference type="Proteomes" id="UP000016922"/>
    </source>
</evidence>
<keyword evidence="3" id="KW-1185">Reference proteome</keyword>
<sequence length="269" mass="29549">MTSSNAGGFLTSLPSPSPSTTSTSSTSNLPHPRQHPLKPGSQKEDAARRYVEARLLHISRRYAKKFQPELENDEVRGYTNMKDVCKDLGDVVDVLWLSGTPNLQIPNLINIASLFITYITAFPPAPLATFRFLRKLDHVFASMIRGVDRESGERLPGFGFEGRGMSRTDMVRVKSLVEGTRVGVVEYMGRVGEIEEEEEESEVSGSEAEGSAGVGGWGDMEEDSDLEMDVARVYEFTLVALNEFGFGFVPEEERIGIQTGSTTRTTGTG</sequence>
<feature type="region of interest" description="Disordered" evidence="1">
    <location>
        <begin position="1"/>
        <end position="45"/>
    </location>
</feature>
<dbReference type="GO" id="GO:0005675">
    <property type="term" value="C:transcription factor TFIIH holo complex"/>
    <property type="evidence" value="ECO:0007669"/>
    <property type="project" value="TreeGrafter"/>
</dbReference>
<name>S3DA81_GLAL2</name>
<dbReference type="KEGG" id="glz:GLAREA_10339"/>
<reference evidence="2 3" key="1">
    <citation type="journal article" date="2013" name="BMC Genomics">
        <title>Genomics-driven discovery of the pneumocandin biosynthetic gene cluster in the fungus Glarea lozoyensis.</title>
        <authorList>
            <person name="Chen L."/>
            <person name="Yue Q."/>
            <person name="Zhang X."/>
            <person name="Xiang M."/>
            <person name="Wang C."/>
            <person name="Li S."/>
            <person name="Che Y."/>
            <person name="Ortiz-Lopez F.J."/>
            <person name="Bills G.F."/>
            <person name="Liu X."/>
            <person name="An Z."/>
        </authorList>
    </citation>
    <scope>NUCLEOTIDE SEQUENCE [LARGE SCALE GENOMIC DNA]</scope>
    <source>
        <strain evidence="3">ATCC 20868 / MF5171</strain>
    </source>
</reference>
<dbReference type="PANTHER" id="PTHR37781:SF1">
    <property type="entry name" value="ADR380WP"/>
    <property type="match status" value="1"/>
</dbReference>
<dbReference type="GeneID" id="19469386"/>
<evidence type="ECO:0000313" key="2">
    <source>
        <dbReference type="EMBL" id="EPE34645.1"/>
    </source>
</evidence>
<organism evidence="2 3">
    <name type="scientific">Glarea lozoyensis (strain ATCC 20868 / MF5171)</name>
    <dbReference type="NCBI Taxonomy" id="1116229"/>
    <lineage>
        <taxon>Eukaryota</taxon>
        <taxon>Fungi</taxon>
        <taxon>Dikarya</taxon>
        <taxon>Ascomycota</taxon>
        <taxon>Pezizomycotina</taxon>
        <taxon>Leotiomycetes</taxon>
        <taxon>Helotiales</taxon>
        <taxon>Helotiaceae</taxon>
        <taxon>Glarea</taxon>
    </lineage>
</organism>
<dbReference type="PANTHER" id="PTHR37781">
    <property type="entry name" value="TFIIH COMPLEX SUBUNIT"/>
    <property type="match status" value="1"/>
</dbReference>
<dbReference type="AlphaFoldDB" id="S3DA81"/>
<dbReference type="Proteomes" id="UP000016922">
    <property type="component" value="Unassembled WGS sequence"/>
</dbReference>
<feature type="compositionally biased region" description="Low complexity" evidence="1">
    <location>
        <begin position="10"/>
        <end position="27"/>
    </location>
</feature>
<dbReference type="RefSeq" id="XP_008078580.1">
    <property type="nucleotide sequence ID" value="XM_008080389.1"/>
</dbReference>
<dbReference type="EMBL" id="KE145356">
    <property type="protein sequence ID" value="EPE34645.1"/>
    <property type="molecule type" value="Genomic_DNA"/>
</dbReference>
<protein>
    <recommendedName>
        <fullName evidence="4">Meiotic recombination protein DMC1</fullName>
    </recommendedName>
</protein>
<dbReference type="InterPro" id="IPR031349">
    <property type="entry name" value="Tfb6"/>
</dbReference>
<proteinExistence type="predicted"/>
<evidence type="ECO:0008006" key="4">
    <source>
        <dbReference type="Google" id="ProtNLM"/>
    </source>
</evidence>
<dbReference type="HOGENOM" id="CLU_062681_0_0_1"/>
<dbReference type="Pfam" id="PF17110">
    <property type="entry name" value="TFB6"/>
    <property type="match status" value="1"/>
</dbReference>
<dbReference type="eggNOG" id="ENOG502QZN7">
    <property type="taxonomic scope" value="Eukaryota"/>
</dbReference>
<gene>
    <name evidence="2" type="ORF">GLAREA_10339</name>
</gene>
<dbReference type="OMA" id="TTDMVRC"/>
<feature type="region of interest" description="Disordered" evidence="1">
    <location>
        <begin position="194"/>
        <end position="221"/>
    </location>
</feature>
<accession>S3DA81</accession>
<evidence type="ECO:0000256" key="1">
    <source>
        <dbReference type="SAM" id="MobiDB-lite"/>
    </source>
</evidence>
<dbReference type="OrthoDB" id="5420410at2759"/>